<organism evidence="2">
    <name type="scientific">Anguilla anguilla</name>
    <name type="common">European freshwater eel</name>
    <name type="synonym">Muraena anguilla</name>
    <dbReference type="NCBI Taxonomy" id="7936"/>
    <lineage>
        <taxon>Eukaryota</taxon>
        <taxon>Metazoa</taxon>
        <taxon>Chordata</taxon>
        <taxon>Craniata</taxon>
        <taxon>Vertebrata</taxon>
        <taxon>Euteleostomi</taxon>
        <taxon>Actinopterygii</taxon>
        <taxon>Neopterygii</taxon>
        <taxon>Teleostei</taxon>
        <taxon>Anguilliformes</taxon>
        <taxon>Anguillidae</taxon>
        <taxon>Anguilla</taxon>
    </lineage>
</organism>
<evidence type="ECO:0000256" key="1">
    <source>
        <dbReference type="SAM" id="Phobius"/>
    </source>
</evidence>
<protein>
    <submittedName>
        <fullName evidence="2">Uncharacterized protein</fullName>
    </submittedName>
</protein>
<dbReference type="EMBL" id="GBXM01045204">
    <property type="protein sequence ID" value="JAH63373.1"/>
    <property type="molecule type" value="Transcribed_RNA"/>
</dbReference>
<reference evidence="2" key="2">
    <citation type="journal article" date="2015" name="Fish Shellfish Immunol.">
        <title>Early steps in the European eel (Anguilla anguilla)-Vibrio vulnificus interaction in the gills: Role of the RtxA13 toxin.</title>
        <authorList>
            <person name="Callol A."/>
            <person name="Pajuelo D."/>
            <person name="Ebbesson L."/>
            <person name="Teles M."/>
            <person name="MacKenzie S."/>
            <person name="Amaro C."/>
        </authorList>
    </citation>
    <scope>NUCLEOTIDE SEQUENCE</scope>
</reference>
<keyword evidence="1" id="KW-0472">Membrane</keyword>
<keyword evidence="1" id="KW-0812">Transmembrane</keyword>
<accession>A0A0E9UEK7</accession>
<sequence>MAYFCMQSVEEFLIIIGGFMWGSVSCTQEYIFFPICNFFVQF</sequence>
<feature type="transmembrane region" description="Helical" evidence="1">
    <location>
        <begin position="12"/>
        <end position="33"/>
    </location>
</feature>
<evidence type="ECO:0000313" key="2">
    <source>
        <dbReference type="EMBL" id="JAH63373.1"/>
    </source>
</evidence>
<reference evidence="2" key="1">
    <citation type="submission" date="2014-11" db="EMBL/GenBank/DDBJ databases">
        <authorList>
            <person name="Amaro Gonzalez C."/>
        </authorList>
    </citation>
    <scope>NUCLEOTIDE SEQUENCE</scope>
</reference>
<keyword evidence="1" id="KW-1133">Transmembrane helix</keyword>
<dbReference type="AlphaFoldDB" id="A0A0E9UEK7"/>
<proteinExistence type="predicted"/>
<name>A0A0E9UEK7_ANGAN</name>